<evidence type="ECO:0000313" key="3">
    <source>
        <dbReference type="Proteomes" id="UP001218188"/>
    </source>
</evidence>
<feature type="compositionally biased region" description="Gly residues" evidence="1">
    <location>
        <begin position="360"/>
        <end position="388"/>
    </location>
</feature>
<protein>
    <submittedName>
        <fullName evidence="2">Uncharacterized protein</fullName>
    </submittedName>
</protein>
<organism evidence="2 3">
    <name type="scientific">Mycena alexandri</name>
    <dbReference type="NCBI Taxonomy" id="1745969"/>
    <lineage>
        <taxon>Eukaryota</taxon>
        <taxon>Fungi</taxon>
        <taxon>Dikarya</taxon>
        <taxon>Basidiomycota</taxon>
        <taxon>Agaricomycotina</taxon>
        <taxon>Agaricomycetes</taxon>
        <taxon>Agaricomycetidae</taxon>
        <taxon>Agaricales</taxon>
        <taxon>Marasmiineae</taxon>
        <taxon>Mycenaceae</taxon>
        <taxon>Mycena</taxon>
    </lineage>
</organism>
<feature type="region of interest" description="Disordered" evidence="1">
    <location>
        <begin position="603"/>
        <end position="659"/>
    </location>
</feature>
<name>A0AAD6RY66_9AGAR</name>
<feature type="compositionally biased region" description="Basic residues" evidence="1">
    <location>
        <begin position="20"/>
        <end position="33"/>
    </location>
</feature>
<evidence type="ECO:0000256" key="1">
    <source>
        <dbReference type="SAM" id="MobiDB-lite"/>
    </source>
</evidence>
<feature type="region of interest" description="Disordered" evidence="1">
    <location>
        <begin position="715"/>
        <end position="771"/>
    </location>
</feature>
<feature type="region of interest" description="Disordered" evidence="1">
    <location>
        <begin position="309"/>
        <end position="430"/>
    </location>
</feature>
<feature type="compositionally biased region" description="Low complexity" evidence="1">
    <location>
        <begin position="603"/>
        <end position="613"/>
    </location>
</feature>
<keyword evidence="3" id="KW-1185">Reference proteome</keyword>
<proteinExistence type="predicted"/>
<dbReference type="Proteomes" id="UP001218188">
    <property type="component" value="Unassembled WGS sequence"/>
</dbReference>
<feature type="region of interest" description="Disordered" evidence="1">
    <location>
        <begin position="1"/>
        <end position="33"/>
    </location>
</feature>
<feature type="compositionally biased region" description="Acidic residues" evidence="1">
    <location>
        <begin position="88"/>
        <end position="98"/>
    </location>
</feature>
<evidence type="ECO:0000313" key="2">
    <source>
        <dbReference type="EMBL" id="KAJ7017505.1"/>
    </source>
</evidence>
<feature type="compositionally biased region" description="Basic and acidic residues" evidence="1">
    <location>
        <begin position="730"/>
        <end position="763"/>
    </location>
</feature>
<gene>
    <name evidence="2" type="ORF">C8F04DRAFT_1200386</name>
</gene>
<dbReference type="EMBL" id="JARJCM010000400">
    <property type="protein sequence ID" value="KAJ7017505.1"/>
    <property type="molecule type" value="Genomic_DNA"/>
</dbReference>
<sequence>MTPAKTGAAPRRALPAGQVARKRTRKKAGGAKRGKVSWIHGTKLVFFEKRAEEWKVANDMGVVQLGRFYTKITNLYLLKYGHEMEDDEDLKDDVEDPTNPDAALPGSENLTEEEATAHSENTIRVRKRIAAWYCRKYRGVEQAEKELFADLLGGVVSTGPGYPRKAQPIHLYSRKYYEDRVKVRFEQAWEAEKHRAEGLEREPEAEIKIRNIVTREVFEEETEEFKEELAKAVEAEHSAAIRAWELTCADTPAKTAAEINAVHAGTTKTLTPQKWHQFDKMGYDTTVKSFVRFSERCFSEEECQSRIVDEATSSSTSTVLPPARRPEVESPGASQADAAASSTMGSGAIGARDGAQCGPESGGGGGSQEDGADSGGGGGGADSSGGGGGERDAEGEGNDDGGGAGERGNEDGPNDAGDKDQEGDGERGGVVVRPEFHPVWHPDEEVWEAAWGPEVKKAFASFATRKREFGGSWAKLVDAWLKLEEASGFDNEGGKLTTEGRPKEVTEFINKGRHWIMVRKIDAPGSKDTEASYAAQWWGWWEAIERKEDLHTMHGRMGFMLVVLSLLWWGAGELGVEWEAAVAAVTTTLEELVASGKVVKSAARPKAAAAAGRGKAKGKRGREEKENEEEDEGEGRVKAKRQKRVQPAEEETRVTRSKATTAERPLLRCCMDLVQTKVDGDVDGKNRAGIITGGKVRNGAEESGAMVSVGVEGKQRQIRNGGQHGGSRSGAEEGRWIPEKKTKATECGKAREVKEQKIGENRGTRRAGNQQ</sequence>
<comment type="caution">
    <text evidence="2">The sequence shown here is derived from an EMBL/GenBank/DDBJ whole genome shotgun (WGS) entry which is preliminary data.</text>
</comment>
<accession>A0AAD6RY66</accession>
<dbReference type="AlphaFoldDB" id="A0AAD6RY66"/>
<feature type="region of interest" description="Disordered" evidence="1">
    <location>
        <begin position="88"/>
        <end position="118"/>
    </location>
</feature>
<reference evidence="2" key="1">
    <citation type="submission" date="2023-03" db="EMBL/GenBank/DDBJ databases">
        <title>Massive genome expansion in bonnet fungi (Mycena s.s.) driven by repeated elements and novel gene families across ecological guilds.</title>
        <authorList>
            <consortium name="Lawrence Berkeley National Laboratory"/>
            <person name="Harder C.B."/>
            <person name="Miyauchi S."/>
            <person name="Viragh M."/>
            <person name="Kuo A."/>
            <person name="Thoen E."/>
            <person name="Andreopoulos B."/>
            <person name="Lu D."/>
            <person name="Skrede I."/>
            <person name="Drula E."/>
            <person name="Henrissat B."/>
            <person name="Morin E."/>
            <person name="Kohler A."/>
            <person name="Barry K."/>
            <person name="LaButti K."/>
            <person name="Morin E."/>
            <person name="Salamov A."/>
            <person name="Lipzen A."/>
            <person name="Mereny Z."/>
            <person name="Hegedus B."/>
            <person name="Baldrian P."/>
            <person name="Stursova M."/>
            <person name="Weitz H."/>
            <person name="Taylor A."/>
            <person name="Grigoriev I.V."/>
            <person name="Nagy L.G."/>
            <person name="Martin F."/>
            <person name="Kauserud H."/>
        </authorList>
    </citation>
    <scope>NUCLEOTIDE SEQUENCE</scope>
    <source>
        <strain evidence="2">CBHHK200</strain>
    </source>
</reference>
<feature type="compositionally biased region" description="Basic and acidic residues" evidence="1">
    <location>
        <begin position="416"/>
        <end position="427"/>
    </location>
</feature>